<evidence type="ECO:0000313" key="6">
    <source>
        <dbReference type="Proteomes" id="UP000567179"/>
    </source>
</evidence>
<dbReference type="GO" id="GO:0005975">
    <property type="term" value="P:carbohydrate metabolic process"/>
    <property type="evidence" value="ECO:0007669"/>
    <property type="project" value="InterPro"/>
</dbReference>
<comment type="similarity">
    <text evidence="1">Belongs to the glycosyl hydrolase 3 family.</text>
</comment>
<dbReference type="PANTHER" id="PTHR30480">
    <property type="entry name" value="BETA-HEXOSAMINIDASE-RELATED"/>
    <property type="match status" value="1"/>
</dbReference>
<evidence type="ECO:0000256" key="3">
    <source>
        <dbReference type="ARBA" id="ARBA00023295"/>
    </source>
</evidence>
<reference evidence="5 6" key="1">
    <citation type="journal article" date="2020" name="ISME J.">
        <title>Uncovering the hidden diversity of litter-decomposition mechanisms in mushroom-forming fungi.</title>
        <authorList>
            <person name="Floudas D."/>
            <person name="Bentzer J."/>
            <person name="Ahren D."/>
            <person name="Johansson T."/>
            <person name="Persson P."/>
            <person name="Tunlid A."/>
        </authorList>
    </citation>
    <scope>NUCLEOTIDE SEQUENCE [LARGE SCALE GENOMIC DNA]</scope>
    <source>
        <strain evidence="5 6">CBS 101986</strain>
    </source>
</reference>
<evidence type="ECO:0000256" key="2">
    <source>
        <dbReference type="ARBA" id="ARBA00022801"/>
    </source>
</evidence>
<dbReference type="InterPro" id="IPR017853">
    <property type="entry name" value="GH"/>
</dbReference>
<accession>A0A8H5ATH4</accession>
<dbReference type="GO" id="GO:0004553">
    <property type="term" value="F:hydrolase activity, hydrolyzing O-glycosyl compounds"/>
    <property type="evidence" value="ECO:0007669"/>
    <property type="project" value="InterPro"/>
</dbReference>
<keyword evidence="3" id="KW-0326">Glycosidase</keyword>
<dbReference type="Gene3D" id="3.20.20.300">
    <property type="entry name" value="Glycoside hydrolase, family 3, N-terminal domain"/>
    <property type="match status" value="1"/>
</dbReference>
<name>A0A8H5ATH4_9AGAR</name>
<dbReference type="InterPro" id="IPR001764">
    <property type="entry name" value="Glyco_hydro_3_N"/>
</dbReference>
<dbReference type="EMBL" id="JAACJJ010000058">
    <property type="protein sequence ID" value="KAF5309922.1"/>
    <property type="molecule type" value="Genomic_DNA"/>
</dbReference>
<dbReference type="PANTHER" id="PTHR30480:SF16">
    <property type="entry name" value="GLYCOSIDE HYDROLASE FAMILY 3 DOMAIN PROTEIN"/>
    <property type="match status" value="1"/>
</dbReference>
<dbReference type="InterPro" id="IPR036962">
    <property type="entry name" value="Glyco_hydro_3_N_sf"/>
</dbReference>
<evidence type="ECO:0000256" key="1">
    <source>
        <dbReference type="ARBA" id="ARBA00005336"/>
    </source>
</evidence>
<organism evidence="5 6">
    <name type="scientific">Psilocybe cf. subviscida</name>
    <dbReference type="NCBI Taxonomy" id="2480587"/>
    <lineage>
        <taxon>Eukaryota</taxon>
        <taxon>Fungi</taxon>
        <taxon>Dikarya</taxon>
        <taxon>Basidiomycota</taxon>
        <taxon>Agaricomycotina</taxon>
        <taxon>Agaricomycetes</taxon>
        <taxon>Agaricomycetidae</taxon>
        <taxon>Agaricales</taxon>
        <taxon>Agaricineae</taxon>
        <taxon>Strophariaceae</taxon>
        <taxon>Psilocybe</taxon>
    </lineage>
</organism>
<evidence type="ECO:0000313" key="5">
    <source>
        <dbReference type="EMBL" id="KAF5309922.1"/>
    </source>
</evidence>
<dbReference type="Proteomes" id="UP000567179">
    <property type="component" value="Unassembled WGS sequence"/>
</dbReference>
<dbReference type="SUPFAM" id="SSF51445">
    <property type="entry name" value="(Trans)glycosidases"/>
    <property type="match status" value="1"/>
</dbReference>
<dbReference type="InterPro" id="IPR036881">
    <property type="entry name" value="Glyco_hydro_3_C_sf"/>
</dbReference>
<dbReference type="Pfam" id="PF00933">
    <property type="entry name" value="Glyco_hydro_3"/>
    <property type="match status" value="1"/>
</dbReference>
<protein>
    <recommendedName>
        <fullName evidence="4">Glycoside hydrolase family 3 N-terminal domain-containing protein</fullName>
    </recommendedName>
</protein>
<evidence type="ECO:0000259" key="4">
    <source>
        <dbReference type="Pfam" id="PF00933"/>
    </source>
</evidence>
<dbReference type="InterPro" id="IPR050226">
    <property type="entry name" value="NagZ_Beta-hexosaminidase"/>
</dbReference>
<keyword evidence="6" id="KW-1185">Reference proteome</keyword>
<dbReference type="OrthoDB" id="4215304at2759"/>
<dbReference type="Gene3D" id="3.40.50.1700">
    <property type="entry name" value="Glycoside hydrolase family 3 C-terminal domain"/>
    <property type="match status" value="1"/>
</dbReference>
<proteinExistence type="inferred from homology"/>
<gene>
    <name evidence="5" type="ORF">D9619_010607</name>
</gene>
<comment type="caution">
    <text evidence="5">The sequence shown here is derived from an EMBL/GenBank/DDBJ whole genome shotgun (WGS) entry which is preliminary data.</text>
</comment>
<dbReference type="AlphaFoldDB" id="A0A8H5ATH4"/>
<keyword evidence="2" id="KW-0378">Hydrolase</keyword>
<dbReference type="GO" id="GO:0009254">
    <property type="term" value="P:peptidoglycan turnover"/>
    <property type="evidence" value="ECO:0007669"/>
    <property type="project" value="TreeGrafter"/>
</dbReference>
<feature type="domain" description="Glycoside hydrolase family 3 N-terminal" evidence="4">
    <location>
        <begin position="21"/>
        <end position="336"/>
    </location>
</feature>
<sequence length="554" mass="59535">MSRTSLLSDDLKRLIGQHFVVGFHGFEPSDNIKTLIQEYHVGNIILMKRNIQSARQTRELVDSLQTLARESGQQKPLFIGIDQENGLVSAFSSPTAGATLPGAMALAAAQSPELVEQVYKASGAELKAVGINWVYSPVADVNTDSRNPVIGVRSFGDDPNRVATLVTAASRGSVSAGVAPSAKHFPGHGDTHVDSHLGLPRIEKTKVQIDAEELVPFRALVAEGVPSIMIGHMALPLIIGDDTPCSVSKQIVTGILREEMRYEGLVVTDCLEMDAVAEGVGISEGAVRALEAGVDVVMICHTFERHVDAIQAAYRAVESGRLDPENLKRSGDRIAKMKANFATQNIKNLGSEDWDAYFQKIHAESLKLSREAYPKSTTIVWDSGALPLPHGGPDNSHIVLLTPMLESVNRAVDPGDGSLVGPNGVKNTAGAAYLALAASLEKRTVLRHAVYGDKDDIPVNIFDGSRGVIFVMRNADLKPWQMARLEGLDLRAKGVPVVLVSSCGPYDLSGNQNGYKNWTAYIATYEFTAQALEAAVAVIFGQVEGTGKMPVRVQ</sequence>